<dbReference type="CDD" id="cd06127">
    <property type="entry name" value="DEDDh"/>
    <property type="match status" value="1"/>
</dbReference>
<keyword evidence="2" id="KW-0378">Hydrolase</keyword>
<evidence type="ECO:0000259" key="4">
    <source>
        <dbReference type="SMART" id="SM00479"/>
    </source>
</evidence>
<keyword evidence="6" id="KW-1185">Reference proteome</keyword>
<dbReference type="GO" id="GO:0003676">
    <property type="term" value="F:nucleic acid binding"/>
    <property type="evidence" value="ECO:0007669"/>
    <property type="project" value="InterPro"/>
</dbReference>
<evidence type="ECO:0000256" key="2">
    <source>
        <dbReference type="ARBA" id="ARBA00022801"/>
    </source>
</evidence>
<dbReference type="GO" id="GO:0005829">
    <property type="term" value="C:cytosol"/>
    <property type="evidence" value="ECO:0007669"/>
    <property type="project" value="TreeGrafter"/>
</dbReference>
<dbReference type="SMART" id="SM00479">
    <property type="entry name" value="EXOIII"/>
    <property type="match status" value="1"/>
</dbReference>
<dbReference type="Pfam" id="PF00929">
    <property type="entry name" value="RNase_T"/>
    <property type="match status" value="1"/>
</dbReference>
<proteinExistence type="predicted"/>
<dbReference type="FunFam" id="3.30.420.10:FF:000045">
    <property type="entry name" value="3'-5' exonuclease DinG"/>
    <property type="match status" value="1"/>
</dbReference>
<reference evidence="6" key="1">
    <citation type="submission" date="2016-10" db="EMBL/GenBank/DDBJ databases">
        <authorList>
            <person name="Varghese N."/>
            <person name="Submissions S."/>
        </authorList>
    </citation>
    <scope>NUCLEOTIDE SEQUENCE [LARGE SCALE GENOMIC DNA]</scope>
    <source>
        <strain evidence="6">DSM 44498</strain>
    </source>
</reference>
<dbReference type="SUPFAM" id="SSF53098">
    <property type="entry name" value="Ribonuclease H-like"/>
    <property type="match status" value="1"/>
</dbReference>
<feature type="domain" description="Exonuclease" evidence="4">
    <location>
        <begin position="21"/>
        <end position="192"/>
    </location>
</feature>
<dbReference type="EMBL" id="FNSV01000005">
    <property type="protein sequence ID" value="SEC55122.1"/>
    <property type="molecule type" value="Genomic_DNA"/>
</dbReference>
<dbReference type="InterPro" id="IPR036397">
    <property type="entry name" value="RNaseH_sf"/>
</dbReference>
<dbReference type="Gene3D" id="3.30.420.10">
    <property type="entry name" value="Ribonuclease H-like superfamily/Ribonuclease H"/>
    <property type="match status" value="1"/>
</dbReference>
<evidence type="ECO:0000256" key="3">
    <source>
        <dbReference type="ARBA" id="ARBA00022839"/>
    </source>
</evidence>
<dbReference type="InterPro" id="IPR012337">
    <property type="entry name" value="RNaseH-like_sf"/>
</dbReference>
<keyword evidence="1" id="KW-0540">Nuclease</keyword>
<evidence type="ECO:0000256" key="1">
    <source>
        <dbReference type="ARBA" id="ARBA00022722"/>
    </source>
</evidence>
<protein>
    <submittedName>
        <fullName evidence="5">DNA polymerase-3 subunit epsilon</fullName>
    </submittedName>
</protein>
<evidence type="ECO:0000313" key="5">
    <source>
        <dbReference type="EMBL" id="SEC55122.1"/>
    </source>
</evidence>
<dbReference type="RefSeq" id="WP_083395641.1">
    <property type="nucleotide sequence ID" value="NZ_FNSV01000005.1"/>
</dbReference>
<dbReference type="PANTHER" id="PTHR30231:SF4">
    <property type="entry name" value="PROTEIN NEN2"/>
    <property type="match status" value="1"/>
</dbReference>
<dbReference type="AlphaFoldDB" id="A0A1H4TF98"/>
<dbReference type="PANTHER" id="PTHR30231">
    <property type="entry name" value="DNA POLYMERASE III SUBUNIT EPSILON"/>
    <property type="match status" value="1"/>
</dbReference>
<keyword evidence="3" id="KW-0269">Exonuclease</keyword>
<gene>
    <name evidence="5" type="ORF">SAMN04490239_4509</name>
</gene>
<accession>A0A1H4TF98</accession>
<sequence>MTVRWRRRREDPLRKPWRQSEYLVVDLETTGLDLKKDTIVSYGAVVIRDGRVITAESVYDLVRPRSAMSPEAIAVHTLRPADVADAPPPDAAVHTLAALMTDRVVVAHSAWVEQAFLTRAFRDAGIRFRVPLIDTAALARACGTAPAGQRGDAGLEWLATALGLPVVDPHHALGDAVTTAQVFLVLASRLSGRGYDTARSLVDLTCGDRGLLSPPSGR</sequence>
<dbReference type="GO" id="GO:0008408">
    <property type="term" value="F:3'-5' exonuclease activity"/>
    <property type="evidence" value="ECO:0007669"/>
    <property type="project" value="TreeGrafter"/>
</dbReference>
<dbReference type="InterPro" id="IPR013520">
    <property type="entry name" value="Ribonucl_H"/>
</dbReference>
<evidence type="ECO:0000313" key="6">
    <source>
        <dbReference type="Proteomes" id="UP000183561"/>
    </source>
</evidence>
<dbReference type="OrthoDB" id="190275at2"/>
<organism evidence="5 6">
    <name type="scientific">Rhodococcus koreensis</name>
    <dbReference type="NCBI Taxonomy" id="99653"/>
    <lineage>
        <taxon>Bacteria</taxon>
        <taxon>Bacillati</taxon>
        <taxon>Actinomycetota</taxon>
        <taxon>Actinomycetes</taxon>
        <taxon>Mycobacteriales</taxon>
        <taxon>Nocardiaceae</taxon>
        <taxon>Rhodococcus</taxon>
    </lineage>
</organism>
<dbReference type="Proteomes" id="UP000183561">
    <property type="component" value="Unassembled WGS sequence"/>
</dbReference>
<name>A0A1H4TF98_9NOCA</name>